<dbReference type="HOGENOM" id="CLU_146526_0_0_12"/>
<reference evidence="2 3" key="1">
    <citation type="journal article" date="2012" name="J. Bacteriol.">
        <title>Whole-Genome Sequences of Borrelia bissettii, Borrelia valaisiana, and Borrelia spielmanii.</title>
        <authorList>
            <person name="Schutzer S.E."/>
            <person name="Fraser-Liggett C.M."/>
            <person name="Qiu W.G."/>
            <person name="Kraiczy P."/>
            <person name="Mongodin E.F."/>
            <person name="Dunn J.J."/>
            <person name="Luft B.J."/>
            <person name="Casjens S.R."/>
        </authorList>
    </citation>
    <scope>NUCLEOTIDE SEQUENCE [LARGE SCALE GENOMIC DNA]</scope>
    <source>
        <strain evidence="2 3">VS116</strain>
        <plasmid evidence="2">VS116_cp32-5</plasmid>
    </source>
</reference>
<proteinExistence type="predicted"/>
<dbReference type="Proteomes" id="UP000006163">
    <property type="component" value="Plasmid VS116_cp32-5"/>
</dbReference>
<keyword evidence="1" id="KW-0175">Coiled coil</keyword>
<feature type="coiled-coil region" evidence="1">
    <location>
        <begin position="51"/>
        <end position="78"/>
    </location>
</feature>
<evidence type="ECO:0000313" key="3">
    <source>
        <dbReference type="Proteomes" id="UP000006163"/>
    </source>
</evidence>
<protein>
    <recommendedName>
        <fullName evidence="4">ERF superfamily protein</fullName>
    </recommendedName>
</protein>
<sequence>MPQLVGSAITYFKRYALVACLIVESEVDTDAASIYNNYENGNSMPNKQVNINQEQVQKKEQKQEINQIQKNNTIQNQKRDINQEQKKDRLYYYGVFKEALSNIKNWVNSTTTKDNINSIIQKNKFYSENRPQ</sequence>
<keyword evidence="3" id="KW-1185">Reference proteome</keyword>
<geneLocation type="plasmid" evidence="2 3">
    <name>VS116_cp32-5</name>
</geneLocation>
<evidence type="ECO:0000256" key="1">
    <source>
        <dbReference type="SAM" id="Coils"/>
    </source>
</evidence>
<keyword evidence="2" id="KW-0614">Plasmid</keyword>
<evidence type="ECO:0008006" key="4">
    <source>
        <dbReference type="Google" id="ProtNLM"/>
    </source>
</evidence>
<name>C0R9E9_BORVA</name>
<organism evidence="2 3">
    <name type="scientific">Borreliella valaisiana VS116</name>
    <dbReference type="NCBI Taxonomy" id="445987"/>
    <lineage>
        <taxon>Bacteria</taxon>
        <taxon>Pseudomonadati</taxon>
        <taxon>Spirochaetota</taxon>
        <taxon>Spirochaetia</taxon>
        <taxon>Spirochaetales</taxon>
        <taxon>Borreliaceae</taxon>
        <taxon>Borreliella</taxon>
    </lineage>
</organism>
<gene>
    <name evidence="2" type="ORF">BVAVS116_V0026</name>
</gene>
<evidence type="ECO:0000313" key="2">
    <source>
        <dbReference type="EMBL" id="ACN53068.1"/>
    </source>
</evidence>
<dbReference type="Pfam" id="PF04404">
    <property type="entry name" value="ERF"/>
    <property type="match status" value="1"/>
</dbReference>
<dbReference type="InterPro" id="IPR007499">
    <property type="entry name" value="ERF_bacteria_virus"/>
</dbReference>
<dbReference type="EMBL" id="CP001441">
    <property type="protein sequence ID" value="ACN53068.1"/>
    <property type="molecule type" value="Genomic_DNA"/>
</dbReference>
<dbReference type="AlphaFoldDB" id="C0R9E9"/>
<accession>C0R9E9</accession>